<comment type="caution">
    <text evidence="2">The sequence shown here is derived from an EMBL/GenBank/DDBJ whole genome shotgun (WGS) entry which is preliminary data.</text>
</comment>
<dbReference type="InterPro" id="IPR050490">
    <property type="entry name" value="Bact_solute-bd_prot1"/>
</dbReference>
<dbReference type="InterPro" id="IPR006059">
    <property type="entry name" value="SBP"/>
</dbReference>
<evidence type="ECO:0000256" key="1">
    <source>
        <dbReference type="SAM" id="SignalP"/>
    </source>
</evidence>
<feature type="signal peptide" evidence="1">
    <location>
        <begin position="1"/>
        <end position="22"/>
    </location>
</feature>
<accession>A0A7K3M058</accession>
<protein>
    <submittedName>
        <fullName evidence="2">Extracellular solute-binding protein</fullName>
    </submittedName>
</protein>
<dbReference type="AlphaFoldDB" id="A0A7K3M058"/>
<dbReference type="RefSeq" id="WP_162449401.1">
    <property type="nucleotide sequence ID" value="NZ_WLZY01000002.1"/>
</dbReference>
<reference evidence="2 3" key="1">
    <citation type="submission" date="2019-11" db="EMBL/GenBank/DDBJ databases">
        <authorList>
            <person name="Li X.-J."/>
            <person name="Feng X.-M."/>
        </authorList>
    </citation>
    <scope>NUCLEOTIDE SEQUENCE [LARGE SCALE GENOMIC DNA]</scope>
    <source>
        <strain evidence="2 3">XMNu-373</strain>
    </source>
</reference>
<evidence type="ECO:0000313" key="2">
    <source>
        <dbReference type="EMBL" id="NDL56676.1"/>
    </source>
</evidence>
<dbReference type="PANTHER" id="PTHR43649">
    <property type="entry name" value="ARABINOSE-BINDING PROTEIN-RELATED"/>
    <property type="match status" value="1"/>
</dbReference>
<dbReference type="PANTHER" id="PTHR43649:SF12">
    <property type="entry name" value="DIACETYLCHITOBIOSE BINDING PROTEIN DASA"/>
    <property type="match status" value="1"/>
</dbReference>
<dbReference type="Proteomes" id="UP000460435">
    <property type="component" value="Unassembled WGS sequence"/>
</dbReference>
<dbReference type="Pfam" id="PF01547">
    <property type="entry name" value="SBP_bac_1"/>
    <property type="match status" value="1"/>
</dbReference>
<dbReference type="EMBL" id="WLZY01000002">
    <property type="protein sequence ID" value="NDL56676.1"/>
    <property type="molecule type" value="Genomic_DNA"/>
</dbReference>
<dbReference type="Gene3D" id="3.40.190.10">
    <property type="entry name" value="Periplasmic binding protein-like II"/>
    <property type="match status" value="2"/>
</dbReference>
<sequence length="453" mass="48873">MSRTTRKLARFAAAATAVALVAACAPGSDDDGDDAEDNGASAEVETDLEDLGDVTLVVWDQEVRGGQSEQIDELNQAFEEEYPNITVDRVSRSTDDLRTTLRLALTDDDAPDVVQANNSRTEMGQYVGSGLLEPLDAYADTYGWFERFPESVRSLAMYSDDGEVYGDGALYGLPQMGEIVGLYYSKPKLDELGIDPPTTYDEFVAALETADDAGELPIQFGNLNPFAGIHEYGFVQNQFLDAETIRNLGFGRPGSSWLEPESIEATETIMSWVDDGYFTDGFAGLDYDDSWQQFTQGEGIFLVAGTWLLADLDDAMGEDVGFVLPPAGASGQRLVTGGISIPFAIPANSANKEAAAAYIDFITNADAMTTVAEAGNLPVVDADQQEASGLQAEVFEAWGQAGAEDLLVPYLDYATPTFFDTITAAIQDLLGGQRDPEDFLNHLETEYLEQVGG</sequence>
<name>A0A7K3M058_9ACTN</name>
<dbReference type="SUPFAM" id="SSF53850">
    <property type="entry name" value="Periplasmic binding protein-like II"/>
    <property type="match status" value="1"/>
</dbReference>
<dbReference type="PROSITE" id="PS51257">
    <property type="entry name" value="PROKAR_LIPOPROTEIN"/>
    <property type="match status" value="1"/>
</dbReference>
<organism evidence="2 3">
    <name type="scientific">Phytoactinopolyspora mesophila</name>
    <dbReference type="NCBI Taxonomy" id="2650750"/>
    <lineage>
        <taxon>Bacteria</taxon>
        <taxon>Bacillati</taxon>
        <taxon>Actinomycetota</taxon>
        <taxon>Actinomycetes</taxon>
        <taxon>Jiangellales</taxon>
        <taxon>Jiangellaceae</taxon>
        <taxon>Phytoactinopolyspora</taxon>
    </lineage>
</organism>
<proteinExistence type="predicted"/>
<keyword evidence="1" id="KW-0732">Signal</keyword>
<keyword evidence="3" id="KW-1185">Reference proteome</keyword>
<gene>
    <name evidence="2" type="ORF">F7O44_06285</name>
</gene>
<evidence type="ECO:0000313" key="3">
    <source>
        <dbReference type="Proteomes" id="UP000460435"/>
    </source>
</evidence>
<feature type="chain" id="PRO_5039467007" evidence="1">
    <location>
        <begin position="23"/>
        <end position="453"/>
    </location>
</feature>